<feature type="chain" id="PRO_5003277612" evidence="2">
    <location>
        <begin position="21"/>
        <end position="74"/>
    </location>
</feature>
<evidence type="ECO:0000313" key="3">
    <source>
        <dbReference type="EMBL" id="BAJ99919.1"/>
    </source>
</evidence>
<feature type="region of interest" description="Disordered" evidence="1">
    <location>
        <begin position="14"/>
        <end position="38"/>
    </location>
</feature>
<proteinExistence type="evidence at transcript level"/>
<protein>
    <submittedName>
        <fullName evidence="3">Predicted protein</fullName>
    </submittedName>
</protein>
<accession>F2DXU8</accession>
<reference evidence="3" key="1">
    <citation type="journal article" date="2011" name="Plant Physiol.">
        <title>Comprehensive sequence analysis of 24,783 barley full-length cDNAs derived from 12 clone libraries.</title>
        <authorList>
            <person name="Matsumoto T."/>
            <person name="Tanaka T."/>
            <person name="Sakai H."/>
            <person name="Amano N."/>
            <person name="Kanamori H."/>
            <person name="Kurita K."/>
            <person name="Kikuta A."/>
            <person name="Kamiya K."/>
            <person name="Yamamoto M."/>
            <person name="Ikawa H."/>
            <person name="Fujii N."/>
            <person name="Hori K."/>
            <person name="Itoh T."/>
            <person name="Sato K."/>
        </authorList>
    </citation>
    <scope>NUCLEOTIDE SEQUENCE</scope>
</reference>
<sequence length="74" mass="7618">MARRRGVAAAVAATAASAAAATPAASGGPERRTPSHRPVIHPSIYRLPSSSASYLSSVCQSESCLCVCPVLWCF</sequence>
<keyword evidence="2" id="KW-0732">Signal</keyword>
<name>F2DXU8_HORVV</name>
<organism evidence="3">
    <name type="scientific">Hordeum vulgare subsp. vulgare</name>
    <name type="common">Domesticated barley</name>
    <dbReference type="NCBI Taxonomy" id="112509"/>
    <lineage>
        <taxon>Eukaryota</taxon>
        <taxon>Viridiplantae</taxon>
        <taxon>Streptophyta</taxon>
        <taxon>Embryophyta</taxon>
        <taxon>Tracheophyta</taxon>
        <taxon>Spermatophyta</taxon>
        <taxon>Magnoliopsida</taxon>
        <taxon>Liliopsida</taxon>
        <taxon>Poales</taxon>
        <taxon>Poaceae</taxon>
        <taxon>BOP clade</taxon>
        <taxon>Pooideae</taxon>
        <taxon>Triticodae</taxon>
        <taxon>Triticeae</taxon>
        <taxon>Hordeinae</taxon>
        <taxon>Hordeum</taxon>
    </lineage>
</organism>
<feature type="compositionally biased region" description="Low complexity" evidence="1">
    <location>
        <begin position="14"/>
        <end position="28"/>
    </location>
</feature>
<evidence type="ECO:0000256" key="2">
    <source>
        <dbReference type="SAM" id="SignalP"/>
    </source>
</evidence>
<feature type="signal peptide" evidence="2">
    <location>
        <begin position="1"/>
        <end position="20"/>
    </location>
</feature>
<dbReference type="AlphaFoldDB" id="F2DXU8"/>
<dbReference type="EMBL" id="AK368716">
    <property type="protein sequence ID" value="BAJ99919.1"/>
    <property type="molecule type" value="mRNA"/>
</dbReference>
<evidence type="ECO:0000256" key="1">
    <source>
        <dbReference type="SAM" id="MobiDB-lite"/>
    </source>
</evidence>